<feature type="compositionally biased region" description="Low complexity" evidence="4">
    <location>
        <begin position="100"/>
        <end position="114"/>
    </location>
</feature>
<dbReference type="InterPro" id="IPR003604">
    <property type="entry name" value="Matrin/U1-like-C_Znf_C2H2"/>
</dbReference>
<feature type="compositionally biased region" description="Basic and acidic residues" evidence="4">
    <location>
        <begin position="7"/>
        <end position="29"/>
    </location>
</feature>
<dbReference type="RefSeq" id="XP_001417573.1">
    <property type="nucleotide sequence ID" value="XM_001417536.1"/>
</dbReference>
<feature type="domain" description="U1-type" evidence="5">
    <location>
        <begin position="153"/>
        <end position="187"/>
    </location>
</feature>
<gene>
    <name evidence="6" type="ORF">OSTLU_92648</name>
</gene>
<dbReference type="KEGG" id="olu:OSTLU_92648"/>
<accession>A4RWG5</accession>
<evidence type="ECO:0000256" key="1">
    <source>
        <dbReference type="ARBA" id="ARBA00022723"/>
    </source>
</evidence>
<dbReference type="OrthoDB" id="10578476at2759"/>
<dbReference type="InterPro" id="IPR036236">
    <property type="entry name" value="Znf_C2H2_sf"/>
</dbReference>
<dbReference type="Gene3D" id="3.30.160.60">
    <property type="entry name" value="Classic Zinc Finger"/>
    <property type="match status" value="1"/>
</dbReference>
<evidence type="ECO:0000256" key="2">
    <source>
        <dbReference type="ARBA" id="ARBA00022771"/>
    </source>
</evidence>
<dbReference type="HOGENOM" id="CLU_1410551_0_0_1"/>
<dbReference type="EMBL" id="CP000584">
    <property type="protein sequence ID" value="ABO95866.1"/>
    <property type="molecule type" value="Genomic_DNA"/>
</dbReference>
<organism evidence="6 7">
    <name type="scientific">Ostreococcus lucimarinus (strain CCE9901)</name>
    <dbReference type="NCBI Taxonomy" id="436017"/>
    <lineage>
        <taxon>Eukaryota</taxon>
        <taxon>Viridiplantae</taxon>
        <taxon>Chlorophyta</taxon>
        <taxon>Mamiellophyceae</taxon>
        <taxon>Mamiellales</taxon>
        <taxon>Bathycoccaceae</taxon>
        <taxon>Ostreococcus</taxon>
    </lineage>
</organism>
<protein>
    <recommendedName>
        <fullName evidence="5">U1-type domain-containing protein</fullName>
    </recommendedName>
</protein>
<evidence type="ECO:0000313" key="6">
    <source>
        <dbReference type="EMBL" id="ABO95866.1"/>
    </source>
</evidence>
<proteinExistence type="predicted"/>
<evidence type="ECO:0000313" key="7">
    <source>
        <dbReference type="Proteomes" id="UP000001568"/>
    </source>
</evidence>
<evidence type="ECO:0000256" key="3">
    <source>
        <dbReference type="ARBA" id="ARBA00022833"/>
    </source>
</evidence>
<keyword evidence="7" id="KW-1185">Reference proteome</keyword>
<dbReference type="SMART" id="SM00451">
    <property type="entry name" value="ZnF_U1"/>
    <property type="match status" value="1"/>
</dbReference>
<dbReference type="Pfam" id="PF12171">
    <property type="entry name" value="zf-C2H2_jaz"/>
    <property type="match status" value="1"/>
</dbReference>
<dbReference type="SUPFAM" id="SSF57667">
    <property type="entry name" value="beta-beta-alpha zinc fingers"/>
    <property type="match status" value="1"/>
</dbReference>
<dbReference type="GO" id="GO:0008270">
    <property type="term" value="F:zinc ion binding"/>
    <property type="evidence" value="ECO:0007669"/>
    <property type="project" value="UniProtKB-KW"/>
</dbReference>
<dbReference type="OMA" id="YETHVAS"/>
<dbReference type="InterPro" id="IPR022755">
    <property type="entry name" value="Znf_C2H2_jaz"/>
</dbReference>
<evidence type="ECO:0000259" key="5">
    <source>
        <dbReference type="SMART" id="SM00451"/>
    </source>
</evidence>
<dbReference type="GeneID" id="5001465"/>
<dbReference type="AlphaFoldDB" id="A4RWG5"/>
<dbReference type="Proteomes" id="UP000001568">
    <property type="component" value="Chromosome 4"/>
</dbReference>
<sequence length="207" mass="21400">MPAPGPKDGHASKASRDLGGRRGLTREIKNVSVKSNGFKGGGQGGVATTNRGLAGVRLGEGGSARSVAARQRLRARFLAGEAGKAAKAARTVGRKRAREAAATATTTTTTTTTAATATTTTTTTTTAAAADARAVEGDVVEAKSDDAHVAGSENDYFCDVCACKCGSRNNYETHVASKRHRQNRDAARGREILASLKRQRVEISGEA</sequence>
<evidence type="ECO:0000256" key="4">
    <source>
        <dbReference type="SAM" id="MobiDB-lite"/>
    </source>
</evidence>
<feature type="region of interest" description="Disordered" evidence="4">
    <location>
        <begin position="85"/>
        <end position="114"/>
    </location>
</feature>
<keyword evidence="1" id="KW-0479">Metal-binding</keyword>
<keyword evidence="3" id="KW-0862">Zinc</keyword>
<feature type="region of interest" description="Disordered" evidence="4">
    <location>
        <begin position="1"/>
        <end position="49"/>
    </location>
</feature>
<name>A4RWG5_OSTLU</name>
<dbReference type="Gramene" id="ABO95866">
    <property type="protein sequence ID" value="ABO95866"/>
    <property type="gene ID" value="OSTLU_92648"/>
</dbReference>
<reference evidence="6 7" key="1">
    <citation type="journal article" date="2007" name="Proc. Natl. Acad. Sci. U.S.A.">
        <title>The tiny eukaryote Ostreococcus provides genomic insights into the paradox of plankton speciation.</title>
        <authorList>
            <person name="Palenik B."/>
            <person name="Grimwood J."/>
            <person name="Aerts A."/>
            <person name="Rouze P."/>
            <person name="Salamov A."/>
            <person name="Putnam N."/>
            <person name="Dupont C."/>
            <person name="Jorgensen R."/>
            <person name="Derelle E."/>
            <person name="Rombauts S."/>
            <person name="Zhou K."/>
            <person name="Otillar R."/>
            <person name="Merchant S.S."/>
            <person name="Podell S."/>
            <person name="Gaasterland T."/>
            <person name="Napoli C."/>
            <person name="Gendler K."/>
            <person name="Manuell A."/>
            <person name="Tai V."/>
            <person name="Vallon O."/>
            <person name="Piganeau G."/>
            <person name="Jancek S."/>
            <person name="Heijde M."/>
            <person name="Jabbari K."/>
            <person name="Bowler C."/>
            <person name="Lohr M."/>
            <person name="Robbens S."/>
            <person name="Werner G."/>
            <person name="Dubchak I."/>
            <person name="Pazour G.J."/>
            <person name="Ren Q."/>
            <person name="Paulsen I."/>
            <person name="Delwiche C."/>
            <person name="Schmutz J."/>
            <person name="Rokhsar D."/>
            <person name="Van de Peer Y."/>
            <person name="Moreau H."/>
            <person name="Grigoriev I.V."/>
        </authorList>
    </citation>
    <scope>NUCLEOTIDE SEQUENCE [LARGE SCALE GENOMIC DNA]</scope>
    <source>
        <strain evidence="6 7">CCE9901</strain>
    </source>
</reference>
<dbReference type="GO" id="GO:0003676">
    <property type="term" value="F:nucleic acid binding"/>
    <property type="evidence" value="ECO:0007669"/>
    <property type="project" value="InterPro"/>
</dbReference>
<keyword evidence="2" id="KW-0863">Zinc-finger</keyword>